<protein>
    <submittedName>
        <fullName evidence="2">Uncharacterized protein</fullName>
    </submittedName>
</protein>
<reference evidence="3" key="1">
    <citation type="submission" date="2014-01" db="EMBL/GenBank/DDBJ databases">
        <title>The Genome Sequence of Anopheles melas CM1001059_A (V2).</title>
        <authorList>
            <consortium name="The Broad Institute Genomics Platform"/>
            <person name="Neafsey D.E."/>
            <person name="Besansky N."/>
            <person name="Howell P."/>
            <person name="Walton C."/>
            <person name="Young S.K."/>
            <person name="Zeng Q."/>
            <person name="Gargeya S."/>
            <person name="Fitzgerald M."/>
            <person name="Haas B."/>
            <person name="Abouelleil A."/>
            <person name="Allen A.W."/>
            <person name="Alvarado L."/>
            <person name="Arachchi H.M."/>
            <person name="Berlin A.M."/>
            <person name="Chapman S.B."/>
            <person name="Gainer-Dewar J."/>
            <person name="Goldberg J."/>
            <person name="Griggs A."/>
            <person name="Gujja S."/>
            <person name="Hansen M."/>
            <person name="Howarth C."/>
            <person name="Imamovic A."/>
            <person name="Ireland A."/>
            <person name="Larimer J."/>
            <person name="McCowan C."/>
            <person name="Murphy C."/>
            <person name="Pearson M."/>
            <person name="Poon T.W."/>
            <person name="Priest M."/>
            <person name="Roberts A."/>
            <person name="Saif S."/>
            <person name="Shea T."/>
            <person name="Sisk P."/>
            <person name="Sykes S."/>
            <person name="Wortman J."/>
            <person name="Nusbaum C."/>
            <person name="Birren B."/>
        </authorList>
    </citation>
    <scope>NUCLEOTIDE SEQUENCE [LARGE SCALE GENOMIC DNA]</scope>
    <source>
        <strain evidence="3">CM1001059</strain>
    </source>
</reference>
<dbReference type="EnsemblMetazoa" id="AMEC005209-RA">
    <property type="protein sequence ID" value="AMEC005209-PA"/>
    <property type="gene ID" value="AMEC005209"/>
</dbReference>
<dbReference type="AlphaFoldDB" id="A0A182TMV8"/>
<feature type="region of interest" description="Disordered" evidence="1">
    <location>
        <begin position="84"/>
        <end position="103"/>
    </location>
</feature>
<proteinExistence type="predicted"/>
<evidence type="ECO:0000256" key="1">
    <source>
        <dbReference type="SAM" id="MobiDB-lite"/>
    </source>
</evidence>
<reference evidence="2" key="2">
    <citation type="submission" date="2020-05" db="UniProtKB">
        <authorList>
            <consortium name="EnsemblMetazoa"/>
        </authorList>
    </citation>
    <scope>IDENTIFICATION</scope>
    <source>
        <strain evidence="2">CM1001059</strain>
    </source>
</reference>
<accession>A0A182TMV8</accession>
<evidence type="ECO:0000313" key="3">
    <source>
        <dbReference type="Proteomes" id="UP000075902"/>
    </source>
</evidence>
<dbReference type="Proteomes" id="UP000075902">
    <property type="component" value="Unassembled WGS sequence"/>
</dbReference>
<sequence>MREKQRQDRCHDPIALCLLVDSVHSIHSIHSLDSGSLRLINRSFVRAPSQQRSGSMHYAVTDAPVFGVDRLPSAMIRVIMQRPFRQPSPPSHGGLSSAADPRSECHWRSIDTLCQLTA</sequence>
<organism evidence="2 3">
    <name type="scientific">Anopheles melas</name>
    <dbReference type="NCBI Taxonomy" id="34690"/>
    <lineage>
        <taxon>Eukaryota</taxon>
        <taxon>Metazoa</taxon>
        <taxon>Ecdysozoa</taxon>
        <taxon>Arthropoda</taxon>
        <taxon>Hexapoda</taxon>
        <taxon>Insecta</taxon>
        <taxon>Pterygota</taxon>
        <taxon>Neoptera</taxon>
        <taxon>Endopterygota</taxon>
        <taxon>Diptera</taxon>
        <taxon>Nematocera</taxon>
        <taxon>Culicoidea</taxon>
        <taxon>Culicidae</taxon>
        <taxon>Anophelinae</taxon>
        <taxon>Anopheles</taxon>
    </lineage>
</organism>
<dbReference type="VEuPathDB" id="VectorBase:AMEC005209"/>
<keyword evidence="3" id="KW-1185">Reference proteome</keyword>
<evidence type="ECO:0000313" key="2">
    <source>
        <dbReference type="EnsemblMetazoa" id="AMEC005209-PA"/>
    </source>
</evidence>
<name>A0A182TMV8_9DIPT</name>